<comment type="caution">
    <text evidence="1">The sequence shown here is derived from an EMBL/GenBank/DDBJ whole genome shotgun (WGS) entry which is preliminary data.</text>
</comment>
<dbReference type="AlphaFoldDB" id="A0ABD3Y3E6"/>
<name>A0ABD3Y3E6_SINWO</name>
<sequence>MLNILPIAASTHLNADEAINTDIYIVLFHLKLINIDASFKVKENKEEYLQEPTLQLRLNHICQPDFQTGFKILHPKLVEADRKRAGVTIWWCSVWSKMM</sequence>
<dbReference type="EMBL" id="JBJQND010000001">
    <property type="protein sequence ID" value="KAL3892285.1"/>
    <property type="molecule type" value="Genomic_DNA"/>
</dbReference>
<keyword evidence="2" id="KW-1185">Reference proteome</keyword>
<reference evidence="1 2" key="1">
    <citation type="submission" date="2024-11" db="EMBL/GenBank/DDBJ databases">
        <title>Chromosome-level genome assembly of the freshwater bivalve Anodonta woodiana.</title>
        <authorList>
            <person name="Chen X."/>
        </authorList>
    </citation>
    <scope>NUCLEOTIDE SEQUENCE [LARGE SCALE GENOMIC DNA]</scope>
    <source>
        <strain evidence="1">MN2024</strain>
        <tissue evidence="1">Gills</tissue>
    </source>
</reference>
<evidence type="ECO:0000313" key="1">
    <source>
        <dbReference type="EMBL" id="KAL3892285.1"/>
    </source>
</evidence>
<proteinExistence type="predicted"/>
<protein>
    <submittedName>
        <fullName evidence="1">Uncharacterized protein</fullName>
    </submittedName>
</protein>
<dbReference type="Proteomes" id="UP001634394">
    <property type="component" value="Unassembled WGS sequence"/>
</dbReference>
<evidence type="ECO:0000313" key="2">
    <source>
        <dbReference type="Proteomes" id="UP001634394"/>
    </source>
</evidence>
<organism evidence="1 2">
    <name type="scientific">Sinanodonta woodiana</name>
    <name type="common">Chinese pond mussel</name>
    <name type="synonym">Anodonta woodiana</name>
    <dbReference type="NCBI Taxonomy" id="1069815"/>
    <lineage>
        <taxon>Eukaryota</taxon>
        <taxon>Metazoa</taxon>
        <taxon>Spiralia</taxon>
        <taxon>Lophotrochozoa</taxon>
        <taxon>Mollusca</taxon>
        <taxon>Bivalvia</taxon>
        <taxon>Autobranchia</taxon>
        <taxon>Heteroconchia</taxon>
        <taxon>Palaeoheterodonta</taxon>
        <taxon>Unionida</taxon>
        <taxon>Unionoidea</taxon>
        <taxon>Unionidae</taxon>
        <taxon>Unioninae</taxon>
        <taxon>Sinanodonta</taxon>
    </lineage>
</organism>
<accession>A0ABD3Y3E6</accession>
<gene>
    <name evidence="1" type="ORF">ACJMK2_004504</name>
</gene>